<feature type="transmembrane region" description="Helical" evidence="2">
    <location>
        <begin position="80"/>
        <end position="103"/>
    </location>
</feature>
<keyword evidence="4" id="KW-1185">Reference proteome</keyword>
<gene>
    <name evidence="3" type="ORF">GCM10023205_62850</name>
</gene>
<dbReference type="InterPro" id="IPR046291">
    <property type="entry name" value="DUF6328"/>
</dbReference>
<dbReference type="EMBL" id="BAABHS010000028">
    <property type="protein sequence ID" value="GAA4984268.1"/>
    <property type="molecule type" value="Genomic_DNA"/>
</dbReference>
<proteinExistence type="predicted"/>
<feature type="transmembrane region" description="Helical" evidence="2">
    <location>
        <begin position="149"/>
        <end position="169"/>
    </location>
</feature>
<keyword evidence="2" id="KW-0812">Transmembrane</keyword>
<name>A0ABP9I0I1_9ACTN</name>
<sequence length="188" mass="19973">MSDTSAPRGDDDARGAAGRRAEPDKVRVGRRESADERADRRWTDLLQEVRVVQTGAQVLFGFLPSVVFTPRFGTLSDFDVALYVGAVVLGAASMAVLVSVVSLHRAVAGHHVKPMLVRVGYRLVPLGVGLLACTIGCALLLLLRVAVGAVTAGLLTGLAAVWFLGWWVVLPAVLRAKRPDPGEGDPLE</sequence>
<evidence type="ECO:0000256" key="2">
    <source>
        <dbReference type="SAM" id="Phobius"/>
    </source>
</evidence>
<accession>A0ABP9I0I1</accession>
<keyword evidence="2" id="KW-0472">Membrane</keyword>
<evidence type="ECO:0000256" key="1">
    <source>
        <dbReference type="SAM" id="MobiDB-lite"/>
    </source>
</evidence>
<reference evidence="4" key="1">
    <citation type="journal article" date="2019" name="Int. J. Syst. Evol. Microbiol.">
        <title>The Global Catalogue of Microorganisms (GCM) 10K type strain sequencing project: providing services to taxonomists for standard genome sequencing and annotation.</title>
        <authorList>
            <consortium name="The Broad Institute Genomics Platform"/>
            <consortium name="The Broad Institute Genome Sequencing Center for Infectious Disease"/>
            <person name="Wu L."/>
            <person name="Ma J."/>
        </authorList>
    </citation>
    <scope>NUCLEOTIDE SEQUENCE [LARGE SCALE GENOMIC DNA]</scope>
    <source>
        <strain evidence="4">JCM 17986</strain>
    </source>
</reference>
<comment type="caution">
    <text evidence="3">The sequence shown here is derived from an EMBL/GenBank/DDBJ whole genome shotgun (WGS) entry which is preliminary data.</text>
</comment>
<dbReference type="RefSeq" id="WP_345679140.1">
    <property type="nucleotide sequence ID" value="NZ_BAABHS010000028.1"/>
</dbReference>
<feature type="transmembrane region" description="Helical" evidence="2">
    <location>
        <begin position="123"/>
        <end position="143"/>
    </location>
</feature>
<feature type="region of interest" description="Disordered" evidence="1">
    <location>
        <begin position="1"/>
        <end position="33"/>
    </location>
</feature>
<protein>
    <submittedName>
        <fullName evidence="3">DUF6328 family protein</fullName>
    </submittedName>
</protein>
<dbReference type="Proteomes" id="UP001500466">
    <property type="component" value="Unassembled WGS sequence"/>
</dbReference>
<feature type="compositionally biased region" description="Basic and acidic residues" evidence="1">
    <location>
        <begin position="8"/>
        <end position="33"/>
    </location>
</feature>
<evidence type="ECO:0000313" key="4">
    <source>
        <dbReference type="Proteomes" id="UP001500466"/>
    </source>
</evidence>
<keyword evidence="2" id="KW-1133">Transmembrane helix</keyword>
<evidence type="ECO:0000313" key="3">
    <source>
        <dbReference type="EMBL" id="GAA4984268.1"/>
    </source>
</evidence>
<dbReference type="Pfam" id="PF19853">
    <property type="entry name" value="DUF6328"/>
    <property type="match status" value="1"/>
</dbReference>
<organism evidence="3 4">
    <name type="scientific">Yinghuangia aomiensis</name>
    <dbReference type="NCBI Taxonomy" id="676205"/>
    <lineage>
        <taxon>Bacteria</taxon>
        <taxon>Bacillati</taxon>
        <taxon>Actinomycetota</taxon>
        <taxon>Actinomycetes</taxon>
        <taxon>Kitasatosporales</taxon>
        <taxon>Streptomycetaceae</taxon>
        <taxon>Yinghuangia</taxon>
    </lineage>
</organism>